<evidence type="ECO:0000259" key="2">
    <source>
        <dbReference type="Pfam" id="PF04149"/>
    </source>
</evidence>
<evidence type="ECO:0000259" key="3">
    <source>
        <dbReference type="Pfam" id="PF19054"/>
    </source>
</evidence>
<evidence type="ECO:0000313" key="5">
    <source>
        <dbReference type="Proteomes" id="UP001501721"/>
    </source>
</evidence>
<dbReference type="InterPro" id="IPR043917">
    <property type="entry name" value="DUF5753"/>
</dbReference>
<evidence type="ECO:0000313" key="4">
    <source>
        <dbReference type="EMBL" id="GAA2505428.1"/>
    </source>
</evidence>
<sequence>MDAAHFENALEAERHAESIEEWCPVAFPGLLQSALYARALVRSAHPAAHLGSPSPFTGDGRTPGPSRGADRVAPDHSRSFCGSAARALMVMDFPDAPPLVYTEASYSGDTIEDPALVKQHLSEALWFKSSYSDGDGGECVEVGDNIPGVIPVRDSKLPDGPALLLTATVWVPFIGSLK</sequence>
<protein>
    <recommendedName>
        <fullName evidence="6">DUF397 domain-containing protein</fullName>
    </recommendedName>
</protein>
<gene>
    <name evidence="4" type="ORF">GCM10010422_65140</name>
</gene>
<evidence type="ECO:0008006" key="6">
    <source>
        <dbReference type="Google" id="ProtNLM"/>
    </source>
</evidence>
<dbReference type="Pfam" id="PF19054">
    <property type="entry name" value="DUF5753"/>
    <property type="match status" value="1"/>
</dbReference>
<organism evidence="4 5">
    <name type="scientific">Streptomyces graminearus</name>
    <dbReference type="NCBI Taxonomy" id="284030"/>
    <lineage>
        <taxon>Bacteria</taxon>
        <taxon>Bacillati</taxon>
        <taxon>Actinomycetota</taxon>
        <taxon>Actinomycetes</taxon>
        <taxon>Kitasatosporales</taxon>
        <taxon>Streptomycetaceae</taxon>
        <taxon>Streptomyces</taxon>
    </lineage>
</organism>
<name>A0ABP6A2R8_9ACTN</name>
<evidence type="ECO:0000256" key="1">
    <source>
        <dbReference type="SAM" id="MobiDB-lite"/>
    </source>
</evidence>
<proteinExistence type="predicted"/>
<keyword evidence="5" id="KW-1185">Reference proteome</keyword>
<dbReference type="InterPro" id="IPR007278">
    <property type="entry name" value="DUF397"/>
</dbReference>
<dbReference type="EMBL" id="BAAATL010000036">
    <property type="protein sequence ID" value="GAA2505428.1"/>
    <property type="molecule type" value="Genomic_DNA"/>
</dbReference>
<comment type="caution">
    <text evidence="4">The sequence shown here is derived from an EMBL/GenBank/DDBJ whole genome shotgun (WGS) entry which is preliminary data.</text>
</comment>
<reference evidence="5" key="1">
    <citation type="journal article" date="2019" name="Int. J. Syst. Evol. Microbiol.">
        <title>The Global Catalogue of Microorganisms (GCM) 10K type strain sequencing project: providing services to taxonomists for standard genome sequencing and annotation.</title>
        <authorList>
            <consortium name="The Broad Institute Genomics Platform"/>
            <consortium name="The Broad Institute Genome Sequencing Center for Infectious Disease"/>
            <person name="Wu L."/>
            <person name="Ma J."/>
        </authorList>
    </citation>
    <scope>NUCLEOTIDE SEQUENCE [LARGE SCALE GENOMIC DNA]</scope>
    <source>
        <strain evidence="5">JCM 6923</strain>
    </source>
</reference>
<feature type="region of interest" description="Disordered" evidence="1">
    <location>
        <begin position="48"/>
        <end position="75"/>
    </location>
</feature>
<dbReference type="Pfam" id="PF04149">
    <property type="entry name" value="DUF397"/>
    <property type="match status" value="1"/>
</dbReference>
<feature type="domain" description="DUF5753" evidence="3">
    <location>
        <begin position="7"/>
        <end position="46"/>
    </location>
</feature>
<dbReference type="Proteomes" id="UP001501721">
    <property type="component" value="Unassembled WGS sequence"/>
</dbReference>
<accession>A0ABP6A2R8</accession>
<feature type="domain" description="DUF397" evidence="2">
    <location>
        <begin position="126"/>
        <end position="178"/>
    </location>
</feature>